<feature type="region of interest" description="Disordered" evidence="1">
    <location>
        <begin position="327"/>
        <end position="351"/>
    </location>
</feature>
<feature type="compositionally biased region" description="Low complexity" evidence="1">
    <location>
        <begin position="337"/>
        <end position="347"/>
    </location>
</feature>
<dbReference type="PANTHER" id="PTHR20959">
    <property type="entry name" value="TRANSPORT AND GOLGI ORGANIZATION PROTEIN 6 FAMILY MEMBER"/>
    <property type="match status" value="1"/>
</dbReference>
<reference evidence="3 4" key="1">
    <citation type="submission" date="2016-09" db="EMBL/GenBank/DDBJ databases">
        <title>Extensive genetic diversity and differential bi-allelic expression allows diatom success in the polar Southern Ocean.</title>
        <authorList>
            <consortium name="DOE Joint Genome Institute"/>
            <person name="Mock T."/>
            <person name="Otillar R.P."/>
            <person name="Strauss J."/>
            <person name="Dupont C."/>
            <person name="Frickenhaus S."/>
            <person name="Maumus F."/>
            <person name="Mcmullan M."/>
            <person name="Sanges R."/>
            <person name="Schmutz J."/>
            <person name="Toseland A."/>
            <person name="Valas R."/>
            <person name="Veluchamy A."/>
            <person name="Ward B.J."/>
            <person name="Allen A."/>
            <person name="Barry K."/>
            <person name="Falciatore A."/>
            <person name="Ferrante M."/>
            <person name="Fortunato A.E."/>
            <person name="Gloeckner G."/>
            <person name="Gruber A."/>
            <person name="Hipkin R."/>
            <person name="Janech M."/>
            <person name="Kroth P."/>
            <person name="Leese F."/>
            <person name="Lindquist E."/>
            <person name="Lyon B.R."/>
            <person name="Martin J."/>
            <person name="Mayer C."/>
            <person name="Parker M."/>
            <person name="Quesneville H."/>
            <person name="Raymond J."/>
            <person name="Uhlig C."/>
            <person name="Valentin K.U."/>
            <person name="Worden A.Z."/>
            <person name="Armbrust E.V."/>
            <person name="Bowler C."/>
            <person name="Green B."/>
            <person name="Moulton V."/>
            <person name="Van Oosterhout C."/>
            <person name="Grigoriev I."/>
        </authorList>
    </citation>
    <scope>NUCLEOTIDE SEQUENCE [LARGE SCALE GENOMIC DNA]</scope>
    <source>
        <strain evidence="3 4">CCMP1102</strain>
    </source>
</reference>
<evidence type="ECO:0000259" key="2">
    <source>
        <dbReference type="Pfam" id="PF10363"/>
    </source>
</evidence>
<dbReference type="InterPro" id="IPR019451">
    <property type="entry name" value="Rtp1_C1"/>
</dbReference>
<sequence length="1646" mass="181640">MVWFEINMFLNGDNILYLSADLNGLSTSWAKLPTSNIRSHTKQINCKRESLVSSMKKSHSKNTEDDDDGSNNNRNCDEEKSKTTTITMMTSAADNADIVEGITSDVVSIVREFIEILRLEFKQNYRTTNQQQQQMIILSRIPLYTRMMESGIIERVQSIIHREEQEIILSTTNTQNKKTNNILYHNQQQTLSKKQQEQVKINEGDDNKTIEILVTNDDDRNSNSAIIDDEFEQQRHKVMYDIALPIVEILARCYKILDDLPPSPPPPTLTSPPSVNNNNKSKRSSRDKPIPPRGMLSIQDYTDIACLLEFIVCTGILPSMPVEEEGVEQIKSRSKSKTSSSSSSSSSIVDDRIRTKLPKSLAGRIPKNALRWGTSFDGSILYDNPTSSRNENDKNNNNESKEEKASSSSLPLSTTTTTTKALSRYELLVRTTETVTKLVLLDRFRPMLLPRHLVDIYGACFQAEYLAMMMMTSNTRNRMRGIDDVYYQALGLVSLTQSSSEINVTVETTLQAAAYQTLLSSTQGGGGGASSSSKSQQWLLRRVSILLTQLATTSLGGLAAIVTVFVPIVSSSSESLMTGAAQRLGRTLVAMTNTYTTTSCEQKKDSSSSSSSSKKQQTMMLQGMLCKQLLNFLTMAFPIPTSNKNNNETNDNISSVGIPPRSMAVIQTAWAVFEHLSSETIDCHVIRTWNQQLLNCGEKRCNESTTTTTTTTKATNNSSGIHKTIRQLGALCAFVPPHSDSAVRFLLRTTFSTTGRNASSPVSCKEDISNTNILGQILRVAVPSQRGESVSLSKAAVSNDAERTLLWLTQAIYAGGVISNNEEKDRVVATWVAALDQSTWDLEGYYYFHNIEIKPDGISMGIVEARQHQLHQMEIMEQFTEMIEVMTERAEFFVNNILLVLAPPDSTSNDLTTKEDECLPSTLQGFPSRIFRYLLRYYLSGDEKSCVNKNGDNTNDTTASFTSSLKLITTILLPILCEKCSQEQLLFGDNRENASGLLLLIQEVLSELVASRRINLDDDDDDSYSATKDVASSSLNPAVEMVLQLDNDKEHQKAFLSSIASILLSMLITVMELGSKLRSTEEEEILQTFLPILTSLSITDNTKSEDYSSTINDGAAMADMAAYAMALIASRNSVSADQGHYKVATSTTVDDDLSTRGKLRRTLAKAETDIGSVHPPIRAQGMVSLGRLARGFTGTLLPKEKSPPSSVIQELDESGNVVGDNDDDNITFLVGEILRLSMVALNDTESYVYLAAIQTIVAVGDLHPRQVLPLVVSAIARGELSTLSQPLLPLSFSSSSLSTPASTIKLSQEQIIKLAEALMFIIRRRAVTNEYVPMIVNLMLYGTSTKKENNVVSDNQRQDGIIDDDTQPIAYQKNIDKKNGTLIQQKTHEYFTGPQNQGGDDDGGEDDDYDDDDTRRQKKEDAWEEQDIRLKTGGPIFDVEEADVVRSLRISVLSELVMSSSSSSTSSPLSSGTGIASYCRVFVRLIVDVFHLEDKSSRAVTRSAALLARELYSQLLQEAHNLATAISGTNDFSGSGSGSVNGRSSSSTTDIPFAVALISSDEELLLAALQNQSTIDDPTTIARCREAVSIREQADREGIFVAANLLIEERNKLKGLPELFRNMTSNTNRDGNNGRIFHLNPVETLE</sequence>
<name>A0A1E7F990_9STRA</name>
<dbReference type="EMBL" id="KV784360">
    <property type="protein sequence ID" value="OEU14585.1"/>
    <property type="molecule type" value="Genomic_DNA"/>
</dbReference>
<feature type="region of interest" description="Disordered" evidence="1">
    <location>
        <begin position="1390"/>
        <end position="1422"/>
    </location>
</feature>
<organism evidence="3 4">
    <name type="scientific">Fragilariopsis cylindrus CCMP1102</name>
    <dbReference type="NCBI Taxonomy" id="635003"/>
    <lineage>
        <taxon>Eukaryota</taxon>
        <taxon>Sar</taxon>
        <taxon>Stramenopiles</taxon>
        <taxon>Ochrophyta</taxon>
        <taxon>Bacillariophyta</taxon>
        <taxon>Bacillariophyceae</taxon>
        <taxon>Bacillariophycidae</taxon>
        <taxon>Bacillariales</taxon>
        <taxon>Bacillariaceae</taxon>
        <taxon>Fragilariopsis</taxon>
    </lineage>
</organism>
<dbReference type="Proteomes" id="UP000095751">
    <property type="component" value="Unassembled WGS sequence"/>
</dbReference>
<dbReference type="InParanoid" id="A0A1E7F990"/>
<feature type="region of interest" description="Disordered" evidence="1">
    <location>
        <begin position="48"/>
        <end position="82"/>
    </location>
</feature>
<evidence type="ECO:0000313" key="3">
    <source>
        <dbReference type="EMBL" id="OEU14585.1"/>
    </source>
</evidence>
<feature type="compositionally biased region" description="Basic and acidic residues" evidence="1">
    <location>
        <begin position="1413"/>
        <end position="1422"/>
    </location>
</feature>
<dbReference type="KEGG" id="fcy:FRACYDRAFT_241134"/>
<feature type="region of interest" description="Disordered" evidence="1">
    <location>
        <begin position="383"/>
        <end position="415"/>
    </location>
</feature>
<accession>A0A1E7F990</accession>
<feature type="domain" description="RNA polymerase II assembly factor Rtp1 C-terminal" evidence="2">
    <location>
        <begin position="1164"/>
        <end position="1325"/>
    </location>
</feature>
<dbReference type="PANTHER" id="PTHR20959:SF1">
    <property type="entry name" value="TRANSPORT AND GOLGI ORGANIZATION PROTEIN 6 HOMOLOG"/>
    <property type="match status" value="1"/>
</dbReference>
<feature type="compositionally biased region" description="Basic and acidic residues" evidence="1">
    <location>
        <begin position="390"/>
        <end position="405"/>
    </location>
</feature>
<evidence type="ECO:0000313" key="4">
    <source>
        <dbReference type="Proteomes" id="UP000095751"/>
    </source>
</evidence>
<dbReference type="InterPro" id="IPR039600">
    <property type="entry name" value="TANGO6/Rtp1"/>
</dbReference>
<keyword evidence="4" id="KW-1185">Reference proteome</keyword>
<dbReference type="Pfam" id="PF10363">
    <property type="entry name" value="RTP1_C1"/>
    <property type="match status" value="1"/>
</dbReference>
<protein>
    <recommendedName>
        <fullName evidence="2">RNA polymerase II assembly factor Rtp1 C-terminal domain-containing protein</fullName>
    </recommendedName>
</protein>
<feature type="compositionally biased region" description="Low complexity" evidence="1">
    <location>
        <begin position="406"/>
        <end position="415"/>
    </location>
</feature>
<dbReference type="OrthoDB" id="39591at2759"/>
<proteinExistence type="predicted"/>
<dbReference type="GO" id="GO:0009306">
    <property type="term" value="P:protein secretion"/>
    <property type="evidence" value="ECO:0007669"/>
    <property type="project" value="TreeGrafter"/>
</dbReference>
<gene>
    <name evidence="3" type="ORF">FRACYDRAFT_241134</name>
</gene>
<feature type="region of interest" description="Disordered" evidence="1">
    <location>
        <begin position="262"/>
        <end position="294"/>
    </location>
</feature>
<feature type="compositionally biased region" description="Acidic residues" evidence="1">
    <location>
        <begin position="1399"/>
        <end position="1412"/>
    </location>
</feature>
<evidence type="ECO:0000256" key="1">
    <source>
        <dbReference type="SAM" id="MobiDB-lite"/>
    </source>
</evidence>